<reference evidence="2 3" key="1">
    <citation type="journal article" date="2014" name="BMC Genomics">
        <title>Comparative genome sequencing reveals chemotype-specific gene clusters in the toxigenic black mold Stachybotrys.</title>
        <authorList>
            <person name="Semeiks J."/>
            <person name="Borek D."/>
            <person name="Otwinowski Z."/>
            <person name="Grishin N.V."/>
        </authorList>
    </citation>
    <scope>NUCLEOTIDE SEQUENCE [LARGE SCALE GENOMIC DNA]</scope>
    <source>
        <strain evidence="2 3">IBT 40285</strain>
    </source>
</reference>
<evidence type="ECO:0000256" key="1">
    <source>
        <dbReference type="SAM" id="MobiDB-lite"/>
    </source>
</evidence>
<dbReference type="Proteomes" id="UP000028524">
    <property type="component" value="Unassembled WGS sequence"/>
</dbReference>
<dbReference type="HOGENOM" id="CLU_1476063_0_0_1"/>
<dbReference type="InParanoid" id="A0A084QJY4"/>
<evidence type="ECO:0000313" key="2">
    <source>
        <dbReference type="EMBL" id="KFA64269.1"/>
    </source>
</evidence>
<proteinExistence type="predicted"/>
<feature type="region of interest" description="Disordered" evidence="1">
    <location>
        <begin position="1"/>
        <end position="53"/>
    </location>
</feature>
<gene>
    <name evidence="2" type="ORF">S40285_10571</name>
</gene>
<keyword evidence="3" id="KW-1185">Reference proteome</keyword>
<sequence length="183" mass="20243">MTRGDGRVHRQASRGKQNILQQHNSRSSPRGPREGNWPMTVRDENQEKTAPRHPFPLWLLELEQPGLVPALPDQNKASRDGDRRRRMAGLADRALAHRGPASGLAKRKGCPPPPRGQGSQQTIRRGPIIYHAGGVKCSRGLNSMIIPFCDSHGHVRAVVASSLYPPCFPLSERWRLFLASASA</sequence>
<feature type="compositionally biased region" description="Polar residues" evidence="1">
    <location>
        <begin position="14"/>
        <end position="28"/>
    </location>
</feature>
<feature type="region of interest" description="Disordered" evidence="1">
    <location>
        <begin position="69"/>
        <end position="121"/>
    </location>
</feature>
<feature type="compositionally biased region" description="Basic and acidic residues" evidence="1">
    <location>
        <begin position="41"/>
        <end position="50"/>
    </location>
</feature>
<dbReference type="EMBL" id="KL660692">
    <property type="protein sequence ID" value="KFA64269.1"/>
    <property type="molecule type" value="Genomic_DNA"/>
</dbReference>
<dbReference type="AlphaFoldDB" id="A0A084QJY4"/>
<evidence type="ECO:0000313" key="3">
    <source>
        <dbReference type="Proteomes" id="UP000028524"/>
    </source>
</evidence>
<protein>
    <submittedName>
        <fullName evidence="2">Uncharacterized protein</fullName>
    </submittedName>
</protein>
<organism evidence="2 3">
    <name type="scientific">Stachybotrys chlorohalonatus (strain IBT 40285)</name>
    <dbReference type="NCBI Taxonomy" id="1283841"/>
    <lineage>
        <taxon>Eukaryota</taxon>
        <taxon>Fungi</taxon>
        <taxon>Dikarya</taxon>
        <taxon>Ascomycota</taxon>
        <taxon>Pezizomycotina</taxon>
        <taxon>Sordariomycetes</taxon>
        <taxon>Hypocreomycetidae</taxon>
        <taxon>Hypocreales</taxon>
        <taxon>Stachybotryaceae</taxon>
        <taxon>Stachybotrys</taxon>
    </lineage>
</organism>
<name>A0A084QJY4_STAC4</name>
<accession>A0A084QJY4</accession>